<evidence type="ECO:0000313" key="2">
    <source>
        <dbReference type="Proteomes" id="UP000265520"/>
    </source>
</evidence>
<proteinExistence type="predicted"/>
<protein>
    <submittedName>
        <fullName evidence="1">FAR1-related protein</fullName>
    </submittedName>
</protein>
<sequence length="94" mass="10768">MHKYFADVIDVAGDGYCGFHVVSYLLGRSVETHHNIRLNLTIELNQNRVRYLKMLGSQERFDVIKNALTPAENGPAPEDKWMMMPDMGFLLAQK</sequence>
<dbReference type="AlphaFoldDB" id="A0A392QY72"/>
<dbReference type="CDD" id="cd22744">
    <property type="entry name" value="OTU"/>
    <property type="match status" value="1"/>
</dbReference>
<organism evidence="1 2">
    <name type="scientific">Trifolium medium</name>
    <dbReference type="NCBI Taxonomy" id="97028"/>
    <lineage>
        <taxon>Eukaryota</taxon>
        <taxon>Viridiplantae</taxon>
        <taxon>Streptophyta</taxon>
        <taxon>Embryophyta</taxon>
        <taxon>Tracheophyta</taxon>
        <taxon>Spermatophyta</taxon>
        <taxon>Magnoliopsida</taxon>
        <taxon>eudicotyledons</taxon>
        <taxon>Gunneridae</taxon>
        <taxon>Pentapetalae</taxon>
        <taxon>rosids</taxon>
        <taxon>fabids</taxon>
        <taxon>Fabales</taxon>
        <taxon>Fabaceae</taxon>
        <taxon>Papilionoideae</taxon>
        <taxon>50 kb inversion clade</taxon>
        <taxon>NPAAA clade</taxon>
        <taxon>Hologalegina</taxon>
        <taxon>IRL clade</taxon>
        <taxon>Trifolieae</taxon>
        <taxon>Trifolium</taxon>
    </lineage>
</organism>
<dbReference type="EMBL" id="LXQA010168289">
    <property type="protein sequence ID" value="MCI28822.1"/>
    <property type="molecule type" value="Genomic_DNA"/>
</dbReference>
<dbReference type="Proteomes" id="UP000265520">
    <property type="component" value="Unassembled WGS sequence"/>
</dbReference>
<reference evidence="1 2" key="1">
    <citation type="journal article" date="2018" name="Front. Plant Sci.">
        <title>Red Clover (Trifolium pratense) and Zigzag Clover (T. medium) - A Picture of Genomic Similarities and Differences.</title>
        <authorList>
            <person name="Dluhosova J."/>
            <person name="Istvanek J."/>
            <person name="Nedelnik J."/>
            <person name="Repkova J."/>
        </authorList>
    </citation>
    <scope>NUCLEOTIDE SEQUENCE [LARGE SCALE GENOMIC DNA]</scope>
    <source>
        <strain evidence="2">cv. 10/8</strain>
        <tissue evidence="1">Leaf</tissue>
    </source>
</reference>
<accession>A0A392QY72</accession>
<keyword evidence="2" id="KW-1185">Reference proteome</keyword>
<evidence type="ECO:0000313" key="1">
    <source>
        <dbReference type="EMBL" id="MCI28822.1"/>
    </source>
</evidence>
<name>A0A392QY72_9FABA</name>
<comment type="caution">
    <text evidence="1">The sequence shown here is derived from an EMBL/GenBank/DDBJ whole genome shotgun (WGS) entry which is preliminary data.</text>
</comment>